<dbReference type="Proteomes" id="UP000270296">
    <property type="component" value="Unassembled WGS sequence"/>
</dbReference>
<gene>
    <name evidence="2" type="ORF">SBAD_LOCUS1990</name>
</gene>
<sequence>MNTDVGMICSPPGLSSLVPNVSSSLNSSSMIGNVIDPFVNAQLPTSSAPVAGFSAAPGAEHSAQKHQQQLQQQQQQQHLTNGVDGQKKIVMDYEADFPTLPAASPQYAIPTAVTQSALTQIFHIPSEERRYRDESDHAFGEKNQEQQECNTIMGKTSKSALVMYLMVRRETRGEYQMGIFMLVVPAISLKDLMRANGQKQHNFSCTVHCNDDRFFVSFV</sequence>
<proteinExistence type="predicted"/>
<reference evidence="4" key="1">
    <citation type="submission" date="2016-06" db="UniProtKB">
        <authorList>
            <consortium name="WormBaseParasite"/>
        </authorList>
    </citation>
    <scope>IDENTIFICATION</scope>
</reference>
<dbReference type="WBParaSite" id="SBAD_0000209001-mRNA-1">
    <property type="protein sequence ID" value="SBAD_0000209001-mRNA-1"/>
    <property type="gene ID" value="SBAD_0000209001"/>
</dbReference>
<accession>A0A183IEE6</accession>
<evidence type="ECO:0000256" key="1">
    <source>
        <dbReference type="SAM" id="MobiDB-lite"/>
    </source>
</evidence>
<dbReference type="OrthoDB" id="10027144at2759"/>
<feature type="region of interest" description="Disordered" evidence="1">
    <location>
        <begin position="54"/>
        <end position="82"/>
    </location>
</feature>
<protein>
    <submittedName>
        <fullName evidence="4">HNF_C domain-containing protein</fullName>
    </submittedName>
</protein>
<evidence type="ECO:0000313" key="3">
    <source>
        <dbReference type="Proteomes" id="UP000270296"/>
    </source>
</evidence>
<reference evidence="2 3" key="2">
    <citation type="submission" date="2018-11" db="EMBL/GenBank/DDBJ databases">
        <authorList>
            <consortium name="Pathogen Informatics"/>
        </authorList>
    </citation>
    <scope>NUCLEOTIDE SEQUENCE [LARGE SCALE GENOMIC DNA]</scope>
</reference>
<name>A0A183IEE6_9BILA</name>
<feature type="compositionally biased region" description="Low complexity" evidence="1">
    <location>
        <begin position="65"/>
        <end position="79"/>
    </location>
</feature>
<keyword evidence="3" id="KW-1185">Reference proteome</keyword>
<evidence type="ECO:0000313" key="2">
    <source>
        <dbReference type="EMBL" id="VDO96134.1"/>
    </source>
</evidence>
<dbReference type="AlphaFoldDB" id="A0A183IEE6"/>
<dbReference type="EMBL" id="UZAM01007034">
    <property type="protein sequence ID" value="VDO96134.1"/>
    <property type="molecule type" value="Genomic_DNA"/>
</dbReference>
<evidence type="ECO:0000313" key="4">
    <source>
        <dbReference type="WBParaSite" id="SBAD_0000209001-mRNA-1"/>
    </source>
</evidence>
<organism evidence="4">
    <name type="scientific">Soboliphyme baturini</name>
    <dbReference type="NCBI Taxonomy" id="241478"/>
    <lineage>
        <taxon>Eukaryota</taxon>
        <taxon>Metazoa</taxon>
        <taxon>Ecdysozoa</taxon>
        <taxon>Nematoda</taxon>
        <taxon>Enoplea</taxon>
        <taxon>Dorylaimia</taxon>
        <taxon>Dioctophymatida</taxon>
        <taxon>Dioctophymatoidea</taxon>
        <taxon>Soboliphymatidae</taxon>
        <taxon>Soboliphyme</taxon>
    </lineage>
</organism>